<gene>
    <name evidence="2" type="ORF">g.77251</name>
</gene>
<feature type="compositionally biased region" description="Low complexity" evidence="1">
    <location>
        <begin position="49"/>
        <end position="64"/>
    </location>
</feature>
<feature type="compositionally biased region" description="Polar residues" evidence="1">
    <location>
        <begin position="67"/>
        <end position="80"/>
    </location>
</feature>
<dbReference type="AlphaFoldDB" id="A0A1D1YPT8"/>
<protein>
    <submittedName>
        <fullName evidence="2">Uncharacterized protein</fullName>
    </submittedName>
</protein>
<feature type="compositionally biased region" description="Low complexity" evidence="1">
    <location>
        <begin position="27"/>
        <end position="39"/>
    </location>
</feature>
<proteinExistence type="predicted"/>
<reference evidence="2" key="1">
    <citation type="submission" date="2015-07" db="EMBL/GenBank/DDBJ databases">
        <title>Transcriptome Assembly of Anthurium amnicola.</title>
        <authorList>
            <person name="Suzuki J."/>
        </authorList>
    </citation>
    <scope>NUCLEOTIDE SEQUENCE</scope>
</reference>
<sequence length="120" mass="12164">SATSTTTAPSPTAATPAATSPTPPSSPSTTAAPHSSSTPPSAPSPPPSSASSSKPSAPASASRPSDQENGLGTPQMNSPNEHAEMATRRKGSRDKKKETQETPDPFPPVVTYECSFGEFI</sequence>
<feature type="region of interest" description="Disordered" evidence="1">
    <location>
        <begin position="1"/>
        <end position="120"/>
    </location>
</feature>
<name>A0A1D1YPT8_9ARAE</name>
<feature type="compositionally biased region" description="Low complexity" evidence="1">
    <location>
        <begin position="1"/>
        <end position="20"/>
    </location>
</feature>
<accession>A0A1D1YPT8</accession>
<organism evidence="2">
    <name type="scientific">Anthurium amnicola</name>
    <dbReference type="NCBI Taxonomy" id="1678845"/>
    <lineage>
        <taxon>Eukaryota</taxon>
        <taxon>Viridiplantae</taxon>
        <taxon>Streptophyta</taxon>
        <taxon>Embryophyta</taxon>
        <taxon>Tracheophyta</taxon>
        <taxon>Spermatophyta</taxon>
        <taxon>Magnoliopsida</taxon>
        <taxon>Liliopsida</taxon>
        <taxon>Araceae</taxon>
        <taxon>Pothoideae</taxon>
        <taxon>Potheae</taxon>
        <taxon>Anthurium</taxon>
    </lineage>
</organism>
<feature type="non-terminal residue" evidence="2">
    <location>
        <position position="1"/>
    </location>
</feature>
<dbReference type="EMBL" id="GDJX01011317">
    <property type="protein sequence ID" value="JAT56619.1"/>
    <property type="molecule type" value="Transcribed_RNA"/>
</dbReference>
<evidence type="ECO:0000256" key="1">
    <source>
        <dbReference type="SAM" id="MobiDB-lite"/>
    </source>
</evidence>
<evidence type="ECO:0000313" key="2">
    <source>
        <dbReference type="EMBL" id="JAT56619.1"/>
    </source>
</evidence>